<dbReference type="InterPro" id="IPR020846">
    <property type="entry name" value="MFS_dom"/>
</dbReference>
<dbReference type="RefSeq" id="WP_344298504.1">
    <property type="nucleotide sequence ID" value="NZ_BAAAQW010000003.1"/>
</dbReference>
<sequence length="463" mass="46891">MRPREPRDLRRVLGVAVASSCLVILDGQGVGLALPAVERELGGGLVLQQWVMDGYLLTLGALLLAAGAVADRFGTERVLAAGTLWFTLTSLVCGLAPEGWVLVAGRLAQGAAGAVITPSALALITAAAHGTTRLRLIAQWTAWISAASVAAPFVGGAAVDLGSWRLVFLVNVLPAALMWRPLARLRRRAIRPPRREAAFDVASAALSVCGLGAVVLGLIVAAGTGFADPAVIVSLAGGAALVAVFLVRQRSSADPQIPLGLFREPAFSAGNAATFWAYGALGLGSFTVGLYLQQRMGLSAFLAGLGMLPSTVPMLFLSGRSATLAARRGPRLPMSVGPAVAAVGFAWLALAQPPLVYLRDVFGPMVLLGIGLALMVAPLTTTVLSAVPRGAEGAGSAVNNAVARIASLVAIGASGAIVGGTLDDAGFARAAAVTAVLLALAAATSALWIPTASTAAEPASREA</sequence>
<dbReference type="Pfam" id="PF07690">
    <property type="entry name" value="MFS_1"/>
    <property type="match status" value="1"/>
</dbReference>
<evidence type="ECO:0000256" key="1">
    <source>
        <dbReference type="ARBA" id="ARBA00004651"/>
    </source>
</evidence>
<comment type="subcellular location">
    <subcellularLocation>
        <location evidence="1">Cell membrane</location>
        <topology evidence="1">Multi-pass membrane protein</topology>
    </subcellularLocation>
</comment>
<feature type="transmembrane region" description="Helical" evidence="5">
    <location>
        <begin position="78"/>
        <end position="97"/>
    </location>
</feature>
<feature type="transmembrane region" description="Helical" evidence="5">
    <location>
        <begin position="204"/>
        <end position="223"/>
    </location>
</feature>
<evidence type="ECO:0000256" key="5">
    <source>
        <dbReference type="SAM" id="Phobius"/>
    </source>
</evidence>
<feature type="transmembrane region" description="Helical" evidence="5">
    <location>
        <begin position="401"/>
        <end position="422"/>
    </location>
</feature>
<evidence type="ECO:0000313" key="8">
    <source>
        <dbReference type="Proteomes" id="UP001500432"/>
    </source>
</evidence>
<feature type="domain" description="Major facilitator superfamily (MFS) profile" evidence="6">
    <location>
        <begin position="12"/>
        <end position="453"/>
    </location>
</feature>
<dbReference type="SUPFAM" id="SSF103473">
    <property type="entry name" value="MFS general substrate transporter"/>
    <property type="match status" value="1"/>
</dbReference>
<feature type="transmembrane region" description="Helical" evidence="5">
    <location>
        <begin position="298"/>
        <end position="319"/>
    </location>
</feature>
<protein>
    <submittedName>
        <fullName evidence="7">MFS transporter</fullName>
    </submittedName>
</protein>
<comment type="caution">
    <text evidence="7">The sequence shown here is derived from an EMBL/GenBank/DDBJ whole genome shotgun (WGS) entry which is preliminary data.</text>
</comment>
<dbReference type="EMBL" id="BAAAQW010000003">
    <property type="protein sequence ID" value="GAA2198051.1"/>
    <property type="molecule type" value="Genomic_DNA"/>
</dbReference>
<dbReference type="Gene3D" id="1.20.1250.20">
    <property type="entry name" value="MFS general substrate transporter like domains"/>
    <property type="match status" value="1"/>
</dbReference>
<dbReference type="Gene3D" id="1.20.1720.10">
    <property type="entry name" value="Multidrug resistance protein D"/>
    <property type="match status" value="1"/>
</dbReference>
<evidence type="ECO:0000313" key="7">
    <source>
        <dbReference type="EMBL" id="GAA2198051.1"/>
    </source>
</evidence>
<accession>A0ABN3BNY4</accession>
<feature type="transmembrane region" description="Helical" evidence="5">
    <location>
        <begin position="331"/>
        <end position="350"/>
    </location>
</feature>
<proteinExistence type="predicted"/>
<feature type="transmembrane region" description="Helical" evidence="5">
    <location>
        <begin position="229"/>
        <end position="247"/>
    </location>
</feature>
<keyword evidence="3 5" id="KW-1133">Transmembrane helix</keyword>
<keyword evidence="4 5" id="KW-0472">Membrane</keyword>
<feature type="transmembrane region" description="Helical" evidence="5">
    <location>
        <begin position="140"/>
        <end position="158"/>
    </location>
</feature>
<evidence type="ECO:0000256" key="4">
    <source>
        <dbReference type="ARBA" id="ARBA00023136"/>
    </source>
</evidence>
<evidence type="ECO:0000256" key="2">
    <source>
        <dbReference type="ARBA" id="ARBA00022692"/>
    </source>
</evidence>
<dbReference type="InterPro" id="IPR036259">
    <property type="entry name" value="MFS_trans_sf"/>
</dbReference>
<gene>
    <name evidence="7" type="ORF">GCM10009849_09250</name>
</gene>
<keyword evidence="2 5" id="KW-0812">Transmembrane</keyword>
<dbReference type="CDD" id="cd17321">
    <property type="entry name" value="MFS_MMR_MDR_like"/>
    <property type="match status" value="1"/>
</dbReference>
<feature type="transmembrane region" description="Helical" evidence="5">
    <location>
        <begin position="428"/>
        <end position="449"/>
    </location>
</feature>
<keyword evidence="8" id="KW-1185">Reference proteome</keyword>
<dbReference type="InterPro" id="IPR011701">
    <property type="entry name" value="MFS"/>
</dbReference>
<reference evidence="7 8" key="1">
    <citation type="journal article" date="2019" name="Int. J. Syst. Evol. Microbiol.">
        <title>The Global Catalogue of Microorganisms (GCM) 10K type strain sequencing project: providing services to taxonomists for standard genome sequencing and annotation.</title>
        <authorList>
            <consortium name="The Broad Institute Genomics Platform"/>
            <consortium name="The Broad Institute Genome Sequencing Center for Infectious Disease"/>
            <person name="Wu L."/>
            <person name="Ma J."/>
        </authorList>
    </citation>
    <scope>NUCLEOTIDE SEQUENCE [LARGE SCALE GENOMIC DNA]</scope>
    <source>
        <strain evidence="7 8">JCM 16034</strain>
    </source>
</reference>
<evidence type="ECO:0000259" key="6">
    <source>
        <dbReference type="PROSITE" id="PS50850"/>
    </source>
</evidence>
<dbReference type="Proteomes" id="UP001500432">
    <property type="component" value="Unassembled WGS sequence"/>
</dbReference>
<feature type="transmembrane region" description="Helical" evidence="5">
    <location>
        <begin position="54"/>
        <end position="71"/>
    </location>
</feature>
<evidence type="ECO:0000256" key="3">
    <source>
        <dbReference type="ARBA" id="ARBA00022989"/>
    </source>
</evidence>
<organism evidence="7 8">
    <name type="scientific">Sinomonas flava</name>
    <dbReference type="NCBI Taxonomy" id="496857"/>
    <lineage>
        <taxon>Bacteria</taxon>
        <taxon>Bacillati</taxon>
        <taxon>Actinomycetota</taxon>
        <taxon>Actinomycetes</taxon>
        <taxon>Micrococcales</taxon>
        <taxon>Micrococcaceae</taxon>
        <taxon>Sinomonas</taxon>
    </lineage>
</organism>
<feature type="transmembrane region" description="Helical" evidence="5">
    <location>
        <begin position="109"/>
        <end position="128"/>
    </location>
</feature>
<feature type="transmembrane region" description="Helical" evidence="5">
    <location>
        <begin position="362"/>
        <end position="380"/>
    </location>
</feature>
<name>A0ABN3BNY4_9MICC</name>
<dbReference type="PANTHER" id="PTHR42718:SF42">
    <property type="entry name" value="EXPORT PROTEIN"/>
    <property type="match status" value="1"/>
</dbReference>
<feature type="transmembrane region" description="Helical" evidence="5">
    <location>
        <begin position="12"/>
        <end position="34"/>
    </location>
</feature>
<feature type="transmembrane region" description="Helical" evidence="5">
    <location>
        <begin position="164"/>
        <end position="183"/>
    </location>
</feature>
<dbReference type="PROSITE" id="PS50850">
    <property type="entry name" value="MFS"/>
    <property type="match status" value="1"/>
</dbReference>
<dbReference type="PANTHER" id="PTHR42718">
    <property type="entry name" value="MAJOR FACILITATOR SUPERFAMILY MULTIDRUG TRANSPORTER MFSC"/>
    <property type="match status" value="1"/>
</dbReference>
<feature type="transmembrane region" description="Helical" evidence="5">
    <location>
        <begin position="268"/>
        <end position="292"/>
    </location>
</feature>